<dbReference type="AlphaFoldDB" id="A0A1K1MQT6"/>
<evidence type="ECO:0000256" key="1">
    <source>
        <dbReference type="SAM" id="SignalP"/>
    </source>
</evidence>
<feature type="signal peptide" evidence="1">
    <location>
        <begin position="1"/>
        <end position="28"/>
    </location>
</feature>
<feature type="chain" id="PRO_5012814678" evidence="1">
    <location>
        <begin position="29"/>
        <end position="123"/>
    </location>
</feature>
<dbReference type="Proteomes" id="UP000183257">
    <property type="component" value="Unassembled WGS sequence"/>
</dbReference>
<name>A0A1K1MQT6_9FLAO</name>
<keyword evidence="1" id="KW-0732">Signal</keyword>
<accession>A0A1K1MQT6</accession>
<dbReference type="EMBL" id="FPIY01000001">
    <property type="protein sequence ID" value="SFW25433.1"/>
    <property type="molecule type" value="Genomic_DNA"/>
</dbReference>
<gene>
    <name evidence="2" type="ORF">SAMN05660313_00810</name>
</gene>
<dbReference type="RefSeq" id="WP_072302462.1">
    <property type="nucleotide sequence ID" value="NZ_CBDUMO010000002.1"/>
</dbReference>
<organism evidence="2 3">
    <name type="scientific">Cellulophaga fucicola</name>
    <dbReference type="NCBI Taxonomy" id="76595"/>
    <lineage>
        <taxon>Bacteria</taxon>
        <taxon>Pseudomonadati</taxon>
        <taxon>Bacteroidota</taxon>
        <taxon>Flavobacteriia</taxon>
        <taxon>Flavobacteriales</taxon>
        <taxon>Flavobacteriaceae</taxon>
        <taxon>Cellulophaga</taxon>
    </lineage>
</organism>
<keyword evidence="3" id="KW-1185">Reference proteome</keyword>
<proteinExistence type="predicted"/>
<reference evidence="3" key="1">
    <citation type="submission" date="2016-11" db="EMBL/GenBank/DDBJ databases">
        <authorList>
            <person name="Varghese N."/>
            <person name="Submissions S."/>
        </authorList>
    </citation>
    <scope>NUCLEOTIDE SEQUENCE [LARGE SCALE GENOMIC DNA]</scope>
    <source>
        <strain evidence="3">DSM 24786</strain>
    </source>
</reference>
<evidence type="ECO:0000313" key="3">
    <source>
        <dbReference type="Proteomes" id="UP000183257"/>
    </source>
</evidence>
<evidence type="ECO:0000313" key="2">
    <source>
        <dbReference type="EMBL" id="SFW25433.1"/>
    </source>
</evidence>
<dbReference type="OrthoDB" id="5510383at2"/>
<dbReference type="STRING" id="76595.SAMN05660313_00810"/>
<sequence>MNIITPFKKSVLCTILCIPLFIVLSCSSDDNSKEEEDGPKGNCIENGAITTVVGNHGHLLEVTKQDITNGTTKTYNLEGSAGHMHMLTITTEDFATLKTNNAITIATSTNAGHTHAITIGCAE</sequence>
<protein>
    <submittedName>
        <fullName evidence="2">Uncharacterized protein</fullName>
    </submittedName>
</protein>